<organism evidence="3 4">
    <name type="scientific">Cymbomonas tetramitiformis</name>
    <dbReference type="NCBI Taxonomy" id="36881"/>
    <lineage>
        <taxon>Eukaryota</taxon>
        <taxon>Viridiplantae</taxon>
        <taxon>Chlorophyta</taxon>
        <taxon>Pyramimonadophyceae</taxon>
        <taxon>Pyramimonadales</taxon>
        <taxon>Pyramimonadaceae</taxon>
        <taxon>Cymbomonas</taxon>
    </lineage>
</organism>
<comment type="caution">
    <text evidence="3">The sequence shown here is derived from an EMBL/GenBank/DDBJ whole genome shotgun (WGS) entry which is preliminary data.</text>
</comment>
<accession>A0AAE0KNV7</accession>
<proteinExistence type="predicted"/>
<keyword evidence="1" id="KW-0106">Calcium</keyword>
<reference evidence="3 4" key="1">
    <citation type="journal article" date="2015" name="Genome Biol. Evol.">
        <title>Comparative Genomics of a Bacterivorous Green Alga Reveals Evolutionary Causalities and Consequences of Phago-Mixotrophic Mode of Nutrition.</title>
        <authorList>
            <person name="Burns J.A."/>
            <person name="Paasch A."/>
            <person name="Narechania A."/>
            <person name="Kim E."/>
        </authorList>
    </citation>
    <scope>NUCLEOTIDE SEQUENCE [LARGE SCALE GENOMIC DNA]</scope>
    <source>
        <strain evidence="3 4">PLY_AMNH</strain>
    </source>
</reference>
<evidence type="ECO:0000259" key="2">
    <source>
        <dbReference type="PROSITE" id="PS50222"/>
    </source>
</evidence>
<feature type="domain" description="EF-hand" evidence="2">
    <location>
        <begin position="1"/>
        <end position="24"/>
    </location>
</feature>
<evidence type="ECO:0000256" key="1">
    <source>
        <dbReference type="ARBA" id="ARBA00022837"/>
    </source>
</evidence>
<dbReference type="GO" id="GO:0005509">
    <property type="term" value="F:calcium ion binding"/>
    <property type="evidence" value="ECO:0007669"/>
    <property type="project" value="InterPro"/>
</dbReference>
<protein>
    <recommendedName>
        <fullName evidence="2">EF-hand domain-containing protein</fullName>
    </recommendedName>
</protein>
<dbReference type="PROSITE" id="PS00018">
    <property type="entry name" value="EF_HAND_1"/>
    <property type="match status" value="1"/>
</dbReference>
<sequence>FDGNQDGKLNKEELMALMRAVNPHMAFTGDHLQAIVTEVFSMFPGGGGCRLRGCWPLTRQMTPGT</sequence>
<name>A0AAE0KNV7_9CHLO</name>
<dbReference type="Proteomes" id="UP001190700">
    <property type="component" value="Unassembled WGS sequence"/>
</dbReference>
<dbReference type="InterPro" id="IPR002048">
    <property type="entry name" value="EF_hand_dom"/>
</dbReference>
<feature type="non-terminal residue" evidence="3">
    <location>
        <position position="1"/>
    </location>
</feature>
<keyword evidence="4" id="KW-1185">Reference proteome</keyword>
<gene>
    <name evidence="3" type="ORF">CYMTET_35493</name>
</gene>
<dbReference type="SUPFAM" id="SSF47473">
    <property type="entry name" value="EF-hand"/>
    <property type="match status" value="1"/>
</dbReference>
<dbReference type="AlphaFoldDB" id="A0AAE0KNV7"/>
<evidence type="ECO:0000313" key="4">
    <source>
        <dbReference type="Proteomes" id="UP001190700"/>
    </source>
</evidence>
<dbReference type="EMBL" id="LGRX02022739">
    <property type="protein sequence ID" value="KAK3255317.1"/>
    <property type="molecule type" value="Genomic_DNA"/>
</dbReference>
<dbReference type="Gene3D" id="1.10.238.10">
    <property type="entry name" value="EF-hand"/>
    <property type="match status" value="1"/>
</dbReference>
<dbReference type="InterPro" id="IPR018247">
    <property type="entry name" value="EF_Hand_1_Ca_BS"/>
</dbReference>
<evidence type="ECO:0000313" key="3">
    <source>
        <dbReference type="EMBL" id="KAK3255317.1"/>
    </source>
</evidence>
<dbReference type="InterPro" id="IPR011992">
    <property type="entry name" value="EF-hand-dom_pair"/>
</dbReference>
<dbReference type="PROSITE" id="PS50222">
    <property type="entry name" value="EF_HAND_2"/>
    <property type="match status" value="1"/>
</dbReference>